<keyword evidence="1 5" id="KW-0808">Transferase</keyword>
<evidence type="ECO:0000313" key="6">
    <source>
        <dbReference type="Proteomes" id="UP000196587"/>
    </source>
</evidence>
<keyword evidence="2" id="KW-0677">Repeat</keyword>
<dbReference type="InterPro" id="IPR051159">
    <property type="entry name" value="Hexapeptide_acetyltransf"/>
</dbReference>
<evidence type="ECO:0000313" key="7">
    <source>
        <dbReference type="Proteomes" id="UP000285159"/>
    </source>
</evidence>
<dbReference type="InterPro" id="IPR001451">
    <property type="entry name" value="Hexapep"/>
</dbReference>
<dbReference type="PANTHER" id="PTHR23416">
    <property type="entry name" value="SIALIC ACID SYNTHASE-RELATED"/>
    <property type="match status" value="1"/>
</dbReference>
<dbReference type="PROSITE" id="PS00101">
    <property type="entry name" value="HEXAPEP_TRANSFERASES"/>
    <property type="match status" value="1"/>
</dbReference>
<evidence type="ECO:0000313" key="5">
    <source>
        <dbReference type="EMBL" id="RGT33696.1"/>
    </source>
</evidence>
<dbReference type="EMBL" id="QRWP01000005">
    <property type="protein sequence ID" value="RGT33696.1"/>
    <property type="molecule type" value="Genomic_DNA"/>
</dbReference>
<dbReference type="CDD" id="cd04647">
    <property type="entry name" value="LbH_MAT_like"/>
    <property type="match status" value="1"/>
</dbReference>
<evidence type="ECO:0000256" key="1">
    <source>
        <dbReference type="ARBA" id="ARBA00022679"/>
    </source>
</evidence>
<dbReference type="RefSeq" id="WP_087412994.1">
    <property type="nucleotide sequence ID" value="NZ_CAJLSL010000005.1"/>
</dbReference>
<protein>
    <submittedName>
        <fullName evidence="5">Acyltransferase</fullName>
    </submittedName>
</protein>
<accession>A0A1Y4JL68</accession>
<name>A0A1Y4JL68_9BACE</name>
<dbReference type="Pfam" id="PF00132">
    <property type="entry name" value="Hexapep"/>
    <property type="match status" value="1"/>
</dbReference>
<evidence type="ECO:0000256" key="2">
    <source>
        <dbReference type="ARBA" id="ARBA00022737"/>
    </source>
</evidence>
<dbReference type="PANTHER" id="PTHR23416:SF78">
    <property type="entry name" value="LIPOPOLYSACCHARIDE BIOSYNTHESIS O-ACETYL TRANSFERASE WBBJ-RELATED"/>
    <property type="match status" value="1"/>
</dbReference>
<keyword evidence="3 5" id="KW-0012">Acyltransferase</keyword>
<sequence length="225" mass="24736">MLQIILKLFTAIKILFIKRLKAHNSVFVLNHVFIGKGCSVELHNAYMSHLDMHIEGHNNKLLINGSRYLRGEIKIFGENNIVEIGKGGYLAKLRIVVRGNNCKVVIGDGVTTGSAYIACMGKDNYVTIGDDCMLAEYVDIWATDTHGIYDNQENLINSSAPIVIGKHVWLGKWVSILKGVSIGDGAVVGMKALVTKSIATKTLNVGSPAQVIKKDINWERGFINK</sequence>
<dbReference type="InterPro" id="IPR011004">
    <property type="entry name" value="Trimer_LpxA-like_sf"/>
</dbReference>
<dbReference type="InterPro" id="IPR018357">
    <property type="entry name" value="Hexapep_transf_CS"/>
</dbReference>
<comment type="caution">
    <text evidence="4">The sequence shown here is derived from an EMBL/GenBank/DDBJ whole genome shotgun (WGS) entry which is preliminary data.</text>
</comment>
<dbReference type="AlphaFoldDB" id="A0A1Y4JL68"/>
<dbReference type="Proteomes" id="UP000196587">
    <property type="component" value="Unassembled WGS sequence"/>
</dbReference>
<dbReference type="EMBL" id="NFKE01000008">
    <property type="protein sequence ID" value="OUP33247.1"/>
    <property type="molecule type" value="Genomic_DNA"/>
</dbReference>
<evidence type="ECO:0000313" key="4">
    <source>
        <dbReference type="EMBL" id="OUP33247.1"/>
    </source>
</evidence>
<dbReference type="Gene3D" id="2.160.10.10">
    <property type="entry name" value="Hexapeptide repeat proteins"/>
    <property type="match status" value="1"/>
</dbReference>
<organism evidence="4 6">
    <name type="scientific">Bacteroides clarus</name>
    <dbReference type="NCBI Taxonomy" id="626929"/>
    <lineage>
        <taxon>Bacteria</taxon>
        <taxon>Pseudomonadati</taxon>
        <taxon>Bacteroidota</taxon>
        <taxon>Bacteroidia</taxon>
        <taxon>Bacteroidales</taxon>
        <taxon>Bacteroidaceae</taxon>
        <taxon>Bacteroides</taxon>
    </lineage>
</organism>
<reference evidence="4" key="2">
    <citation type="journal article" date="2018" name="BMC Genomics">
        <title>Whole genome sequencing and function prediction of 133 gut anaerobes isolated from chicken caecum in pure cultures.</title>
        <authorList>
            <person name="Medvecky M."/>
            <person name="Cejkova D."/>
            <person name="Polansky O."/>
            <person name="Karasova D."/>
            <person name="Kubasova T."/>
            <person name="Cizek A."/>
            <person name="Rychlik I."/>
        </authorList>
    </citation>
    <scope>NUCLEOTIDE SEQUENCE</scope>
    <source>
        <strain evidence="4">An189</strain>
    </source>
</reference>
<dbReference type="SUPFAM" id="SSF51161">
    <property type="entry name" value="Trimeric LpxA-like enzymes"/>
    <property type="match status" value="1"/>
</dbReference>
<reference evidence="6" key="1">
    <citation type="submission" date="2017-04" db="EMBL/GenBank/DDBJ databases">
        <title>Function of individual gut microbiota members based on whole genome sequencing of pure cultures obtained from chicken caecum.</title>
        <authorList>
            <person name="Medvecky M."/>
            <person name="Cejkova D."/>
            <person name="Polansky O."/>
            <person name="Karasova D."/>
            <person name="Kubasova T."/>
            <person name="Cizek A."/>
            <person name="Rychlik I."/>
        </authorList>
    </citation>
    <scope>NUCLEOTIDE SEQUENCE [LARGE SCALE GENOMIC DNA]</scope>
    <source>
        <strain evidence="6">An189</strain>
    </source>
</reference>
<reference evidence="5 7" key="3">
    <citation type="submission" date="2018-08" db="EMBL/GenBank/DDBJ databases">
        <title>A genome reference for cultivated species of the human gut microbiota.</title>
        <authorList>
            <person name="Zou Y."/>
            <person name="Xue W."/>
            <person name="Luo G."/>
        </authorList>
    </citation>
    <scope>NUCLEOTIDE SEQUENCE [LARGE SCALE GENOMIC DNA]</scope>
    <source>
        <strain evidence="5 7">AF19-1AC</strain>
    </source>
</reference>
<evidence type="ECO:0000256" key="3">
    <source>
        <dbReference type="ARBA" id="ARBA00023315"/>
    </source>
</evidence>
<dbReference type="GO" id="GO:0016746">
    <property type="term" value="F:acyltransferase activity"/>
    <property type="evidence" value="ECO:0007669"/>
    <property type="project" value="UniProtKB-KW"/>
</dbReference>
<dbReference type="Proteomes" id="UP000285159">
    <property type="component" value="Unassembled WGS sequence"/>
</dbReference>
<gene>
    <name evidence="4" type="ORF">B5F24_11535</name>
    <name evidence="5" type="ORF">DWX38_07880</name>
</gene>
<proteinExistence type="predicted"/>